<dbReference type="FunFam" id="2.40.50.140:FF:000004">
    <property type="entry name" value="Elongation factor P"/>
    <property type="match status" value="1"/>
</dbReference>
<sequence length="185" mass="20938">MVTASNVTRGQVILYQEAPCLVMETMHRTPGNLRGFVQMTLRNLKTGRSLSVRFASTDKLEVVPLRRRKYEFSYRDGTTYHFIDPETFDTVELPESMVTHAKDYLSENQPVDLVFMEETVVALELPPSVALRVTEAPEWVRGDSATNVMKPATVETGLVVQVPLFIKEGERIRVSTEDGRYLGRA</sequence>
<dbReference type="AlphaFoldDB" id="A0A8J2BPX5"/>
<dbReference type="NCBIfam" id="NF001810">
    <property type="entry name" value="PRK00529.1"/>
    <property type="match status" value="1"/>
</dbReference>
<dbReference type="CDD" id="cd05794">
    <property type="entry name" value="S1_EF-P_repeat_2"/>
    <property type="match status" value="1"/>
</dbReference>
<keyword evidence="6 7" id="KW-0648">Protein biosynthesis</keyword>
<evidence type="ECO:0000256" key="6">
    <source>
        <dbReference type="ARBA" id="ARBA00022917"/>
    </source>
</evidence>
<dbReference type="Gene3D" id="2.30.30.30">
    <property type="match status" value="1"/>
</dbReference>
<dbReference type="HAMAP" id="MF_00141">
    <property type="entry name" value="EF_P"/>
    <property type="match status" value="1"/>
</dbReference>
<evidence type="ECO:0000256" key="9">
    <source>
        <dbReference type="RuleBase" id="RU004389"/>
    </source>
</evidence>
<evidence type="ECO:0000313" key="12">
    <source>
        <dbReference type="EMBL" id="CAF0702361.1"/>
    </source>
</evidence>
<comment type="function">
    <text evidence="7">Involved in peptide bond synthesis. Stimulates efficient translation and peptide-bond synthesis on native or reconstituted 70S ribosomes in vitro. Probably functions indirectly by altering the affinity of the ribosome for aminoacyl-tRNA, thus increasing their reactivity as acceptors for peptidyl transferase.</text>
</comment>
<dbReference type="InterPro" id="IPR013852">
    <property type="entry name" value="Transl_elong_P/YeiP_CS"/>
</dbReference>
<dbReference type="SUPFAM" id="SSF50104">
    <property type="entry name" value="Translation proteins SH3-like domain"/>
    <property type="match status" value="1"/>
</dbReference>
<evidence type="ECO:0000256" key="2">
    <source>
        <dbReference type="ARBA" id="ARBA00004815"/>
    </source>
</evidence>
<dbReference type="InterPro" id="IPR011768">
    <property type="entry name" value="Transl_elongation_fac_P"/>
</dbReference>
<dbReference type="GO" id="GO:0043043">
    <property type="term" value="P:peptide biosynthetic process"/>
    <property type="evidence" value="ECO:0007669"/>
    <property type="project" value="InterPro"/>
</dbReference>
<comment type="similarity">
    <text evidence="3 7 9">Belongs to the elongation factor P family.</text>
</comment>
<accession>A0A8J2BPX5</accession>
<name>A0A8J2BPX5_9BACT</name>
<dbReference type="InterPro" id="IPR013185">
    <property type="entry name" value="Transl_elong_KOW-like"/>
</dbReference>
<dbReference type="SMART" id="SM00841">
    <property type="entry name" value="Elong-fact-P_C"/>
    <property type="match status" value="1"/>
</dbReference>
<dbReference type="SMART" id="SM01185">
    <property type="entry name" value="EFP"/>
    <property type="match status" value="1"/>
</dbReference>
<protein>
    <recommendedName>
        <fullName evidence="7 8">Elongation factor P</fullName>
        <shortName evidence="7">EF-P</shortName>
    </recommendedName>
</protein>
<comment type="subcellular location">
    <subcellularLocation>
        <location evidence="1 7">Cytoplasm</location>
    </subcellularLocation>
</comment>
<dbReference type="PANTHER" id="PTHR30053">
    <property type="entry name" value="ELONGATION FACTOR P"/>
    <property type="match status" value="1"/>
</dbReference>
<reference evidence="12" key="1">
    <citation type="submission" date="2021-02" db="EMBL/GenBank/DDBJ databases">
        <authorList>
            <person name="Cremers G."/>
            <person name="Picone N."/>
        </authorList>
    </citation>
    <scope>NUCLEOTIDE SEQUENCE</scope>
    <source>
        <strain evidence="12">PQ17</strain>
    </source>
</reference>
<dbReference type="InterPro" id="IPR001059">
    <property type="entry name" value="Transl_elong_P/YeiP_cen"/>
</dbReference>
<dbReference type="Pfam" id="PF08207">
    <property type="entry name" value="EFP_N"/>
    <property type="match status" value="1"/>
</dbReference>
<dbReference type="SUPFAM" id="SSF50249">
    <property type="entry name" value="Nucleic acid-binding proteins"/>
    <property type="match status" value="2"/>
</dbReference>
<evidence type="ECO:0000256" key="3">
    <source>
        <dbReference type="ARBA" id="ARBA00009479"/>
    </source>
</evidence>
<organism evidence="12 13">
    <name type="scientific">Candidatus Methylacidithermus pantelleriae</name>
    <dbReference type="NCBI Taxonomy" id="2744239"/>
    <lineage>
        <taxon>Bacteria</taxon>
        <taxon>Pseudomonadati</taxon>
        <taxon>Verrucomicrobiota</taxon>
        <taxon>Methylacidiphilae</taxon>
        <taxon>Methylacidiphilales</taxon>
        <taxon>Methylacidiphilaceae</taxon>
        <taxon>Candidatus Methylacidithermus</taxon>
    </lineage>
</organism>
<keyword evidence="4 7" id="KW-0963">Cytoplasm</keyword>
<dbReference type="GO" id="GO:0005829">
    <property type="term" value="C:cytosol"/>
    <property type="evidence" value="ECO:0007669"/>
    <property type="project" value="UniProtKB-ARBA"/>
</dbReference>
<keyword evidence="13" id="KW-1185">Reference proteome</keyword>
<dbReference type="EMBL" id="CAJNOB010000045">
    <property type="protein sequence ID" value="CAF0702361.1"/>
    <property type="molecule type" value="Genomic_DNA"/>
</dbReference>
<dbReference type="UniPathway" id="UPA00345"/>
<evidence type="ECO:0000256" key="5">
    <source>
        <dbReference type="ARBA" id="ARBA00022768"/>
    </source>
</evidence>
<dbReference type="CDD" id="cd04470">
    <property type="entry name" value="S1_EF-P_repeat_1"/>
    <property type="match status" value="1"/>
</dbReference>
<evidence type="ECO:0000256" key="4">
    <source>
        <dbReference type="ARBA" id="ARBA00022490"/>
    </source>
</evidence>
<dbReference type="InterPro" id="IPR015365">
    <property type="entry name" value="Elong-fact-P_C"/>
</dbReference>
<dbReference type="InterPro" id="IPR014722">
    <property type="entry name" value="Rib_uL2_dom2"/>
</dbReference>
<evidence type="ECO:0000259" key="11">
    <source>
        <dbReference type="SMART" id="SM01185"/>
    </source>
</evidence>
<evidence type="ECO:0000259" key="10">
    <source>
        <dbReference type="SMART" id="SM00841"/>
    </source>
</evidence>
<dbReference type="InterPro" id="IPR020599">
    <property type="entry name" value="Transl_elong_fac_P/YeiP"/>
</dbReference>
<dbReference type="Pfam" id="PF09285">
    <property type="entry name" value="Elong-fact-P_C"/>
    <property type="match status" value="1"/>
</dbReference>
<feature type="domain" description="Elongation factor P C-terminal" evidence="10">
    <location>
        <begin position="129"/>
        <end position="184"/>
    </location>
</feature>
<evidence type="ECO:0000256" key="1">
    <source>
        <dbReference type="ARBA" id="ARBA00004496"/>
    </source>
</evidence>
<comment type="caution">
    <text evidence="12">The sequence shown here is derived from an EMBL/GenBank/DDBJ whole genome shotgun (WGS) entry which is preliminary data.</text>
</comment>
<dbReference type="NCBIfam" id="TIGR00038">
    <property type="entry name" value="efp"/>
    <property type="match status" value="1"/>
</dbReference>
<proteinExistence type="inferred from homology"/>
<dbReference type="Proteomes" id="UP000663859">
    <property type="component" value="Unassembled WGS sequence"/>
</dbReference>
<evidence type="ECO:0000256" key="8">
    <source>
        <dbReference type="NCBIfam" id="TIGR00038"/>
    </source>
</evidence>
<feature type="domain" description="Translation elongation factor P/YeiP central" evidence="11">
    <location>
        <begin position="67"/>
        <end position="121"/>
    </location>
</feature>
<gene>
    <name evidence="7 12" type="primary">efp</name>
    <name evidence="12" type="ORF">MPNT_50049</name>
</gene>
<dbReference type="GO" id="GO:0003746">
    <property type="term" value="F:translation elongation factor activity"/>
    <property type="evidence" value="ECO:0007669"/>
    <property type="project" value="UniProtKB-UniRule"/>
</dbReference>
<dbReference type="InterPro" id="IPR012340">
    <property type="entry name" value="NA-bd_OB-fold"/>
</dbReference>
<dbReference type="PANTHER" id="PTHR30053:SF14">
    <property type="entry name" value="TRANSLATION ELONGATION FACTOR KOW-LIKE DOMAIN-CONTAINING PROTEIN"/>
    <property type="match status" value="1"/>
</dbReference>
<dbReference type="PROSITE" id="PS01275">
    <property type="entry name" value="EFP"/>
    <property type="match status" value="1"/>
</dbReference>
<comment type="pathway">
    <text evidence="2 7">Protein biosynthesis; polypeptide chain elongation.</text>
</comment>
<dbReference type="PIRSF" id="PIRSF005901">
    <property type="entry name" value="EF-P"/>
    <property type="match status" value="1"/>
</dbReference>
<keyword evidence="5 7" id="KW-0251">Elongation factor</keyword>
<evidence type="ECO:0000256" key="7">
    <source>
        <dbReference type="HAMAP-Rule" id="MF_00141"/>
    </source>
</evidence>
<dbReference type="Pfam" id="PF01132">
    <property type="entry name" value="EFP"/>
    <property type="match status" value="1"/>
</dbReference>
<dbReference type="Gene3D" id="2.40.50.140">
    <property type="entry name" value="Nucleic acid-binding proteins"/>
    <property type="match status" value="2"/>
</dbReference>
<dbReference type="InterPro" id="IPR008991">
    <property type="entry name" value="Translation_prot_SH3-like_sf"/>
</dbReference>
<evidence type="ECO:0000313" key="13">
    <source>
        <dbReference type="Proteomes" id="UP000663859"/>
    </source>
</evidence>